<keyword evidence="4" id="KW-0997">Cell inner membrane</keyword>
<comment type="similarity">
    <text evidence="8">Belongs to the TsuA/YedE (TC 9.B.102) family.</text>
</comment>
<dbReference type="InterPro" id="IPR007272">
    <property type="entry name" value="Sulf_transp_TsuA/YedE"/>
</dbReference>
<comment type="subcellular location">
    <subcellularLocation>
        <location evidence="1">Cell inner membrane</location>
        <topology evidence="1">Multi-pass membrane protein</topology>
    </subcellularLocation>
</comment>
<keyword evidence="2" id="KW-0813">Transport</keyword>
<evidence type="ECO:0000256" key="1">
    <source>
        <dbReference type="ARBA" id="ARBA00004429"/>
    </source>
</evidence>
<sequence>METEFTPLLSLLGGGLIGASAVLLMATHGRIAGISGILSRMLPPTGKDQSLPQGLIFLIGLLLAAPIWIVINGQAPLQSVSNNLPLLALAGALVGFGSVWGNGCTSGHGVCGISRLSGRSIVATLTFMSTGFIAVLLLRHVFGG</sequence>
<evidence type="ECO:0000256" key="7">
    <source>
        <dbReference type="ARBA" id="ARBA00023136"/>
    </source>
</evidence>
<evidence type="ECO:0000313" key="10">
    <source>
        <dbReference type="EMBL" id="AII88499.1"/>
    </source>
</evidence>
<organism evidence="10 11">
    <name type="scientific">Planktomarina temperata RCA23</name>
    <dbReference type="NCBI Taxonomy" id="666509"/>
    <lineage>
        <taxon>Bacteria</taxon>
        <taxon>Pseudomonadati</taxon>
        <taxon>Pseudomonadota</taxon>
        <taxon>Alphaproteobacteria</taxon>
        <taxon>Rhodobacterales</taxon>
        <taxon>Paracoccaceae</taxon>
        <taxon>Planktomarina</taxon>
    </lineage>
</organism>
<evidence type="ECO:0000256" key="9">
    <source>
        <dbReference type="SAM" id="Phobius"/>
    </source>
</evidence>
<accession>A0AAN0RLP0</accession>
<evidence type="ECO:0008006" key="12">
    <source>
        <dbReference type="Google" id="ProtNLM"/>
    </source>
</evidence>
<keyword evidence="5 9" id="KW-0812">Transmembrane</keyword>
<protein>
    <recommendedName>
        <fullName evidence="12">Sulphur transport domain-containing protein</fullName>
    </recommendedName>
</protein>
<feature type="transmembrane region" description="Helical" evidence="9">
    <location>
        <begin position="121"/>
        <end position="142"/>
    </location>
</feature>
<keyword evidence="3" id="KW-1003">Cell membrane</keyword>
<dbReference type="RefSeq" id="WP_044051034.1">
    <property type="nucleotide sequence ID" value="NZ_CP003984.1"/>
</dbReference>
<evidence type="ECO:0000256" key="4">
    <source>
        <dbReference type="ARBA" id="ARBA00022519"/>
    </source>
</evidence>
<evidence type="ECO:0000256" key="6">
    <source>
        <dbReference type="ARBA" id="ARBA00022989"/>
    </source>
</evidence>
<evidence type="ECO:0000256" key="3">
    <source>
        <dbReference type="ARBA" id="ARBA00022475"/>
    </source>
</evidence>
<dbReference type="GO" id="GO:0005886">
    <property type="term" value="C:plasma membrane"/>
    <property type="evidence" value="ECO:0007669"/>
    <property type="project" value="UniProtKB-SubCell"/>
</dbReference>
<feature type="transmembrane region" description="Helical" evidence="9">
    <location>
        <begin position="54"/>
        <end position="71"/>
    </location>
</feature>
<gene>
    <name evidence="10" type="ORF">RCA23_c29990</name>
</gene>
<feature type="transmembrane region" description="Helical" evidence="9">
    <location>
        <begin position="12"/>
        <end position="33"/>
    </location>
</feature>
<evidence type="ECO:0000256" key="8">
    <source>
        <dbReference type="ARBA" id="ARBA00035655"/>
    </source>
</evidence>
<name>A0AAN0RLP0_9RHOB</name>
<evidence type="ECO:0000256" key="2">
    <source>
        <dbReference type="ARBA" id="ARBA00022448"/>
    </source>
</evidence>
<dbReference type="Pfam" id="PF04143">
    <property type="entry name" value="Sulf_transp"/>
    <property type="match status" value="1"/>
</dbReference>
<dbReference type="Proteomes" id="UP000028680">
    <property type="component" value="Chromosome"/>
</dbReference>
<dbReference type="PANTHER" id="PTHR30574:SF1">
    <property type="entry name" value="SULPHUR TRANSPORT DOMAIN-CONTAINING PROTEIN"/>
    <property type="match status" value="1"/>
</dbReference>
<dbReference type="PANTHER" id="PTHR30574">
    <property type="entry name" value="INNER MEMBRANE PROTEIN YEDE"/>
    <property type="match status" value="1"/>
</dbReference>
<reference evidence="10 11" key="1">
    <citation type="journal article" date="2014" name="ISME J.">
        <title>Adaptation of an abundant Roseobacter RCA organism to pelagic systems revealed by genomic and transcriptomic analyses.</title>
        <authorList>
            <person name="Voget S."/>
            <person name="Wemheuer B."/>
            <person name="Brinkhoff T."/>
            <person name="Vollmers J."/>
            <person name="Dietrich S."/>
            <person name="Giebel H.A."/>
            <person name="Beardsley C."/>
            <person name="Sardemann C."/>
            <person name="Bakenhus I."/>
            <person name="Billerbeck S."/>
            <person name="Daniel R."/>
            <person name="Simon M."/>
        </authorList>
    </citation>
    <scope>NUCLEOTIDE SEQUENCE [LARGE SCALE GENOMIC DNA]</scope>
    <source>
        <strain evidence="10 11">RCA23</strain>
    </source>
</reference>
<keyword evidence="7 9" id="KW-0472">Membrane</keyword>
<feature type="transmembrane region" description="Helical" evidence="9">
    <location>
        <begin position="83"/>
        <end position="100"/>
    </location>
</feature>
<keyword evidence="11" id="KW-1185">Reference proteome</keyword>
<evidence type="ECO:0000313" key="11">
    <source>
        <dbReference type="Proteomes" id="UP000028680"/>
    </source>
</evidence>
<evidence type="ECO:0000256" key="5">
    <source>
        <dbReference type="ARBA" id="ARBA00022692"/>
    </source>
</evidence>
<keyword evidence="6 9" id="KW-1133">Transmembrane helix</keyword>
<dbReference type="AlphaFoldDB" id="A0AAN0RLP0"/>
<proteinExistence type="inferred from homology"/>
<dbReference type="EMBL" id="CP003984">
    <property type="protein sequence ID" value="AII88499.1"/>
    <property type="molecule type" value="Genomic_DNA"/>
</dbReference>
<dbReference type="KEGG" id="ptp:RCA23_c29990"/>